<dbReference type="SMART" id="SM00382">
    <property type="entry name" value="AAA"/>
    <property type="match status" value="1"/>
</dbReference>
<dbReference type="InterPro" id="IPR020568">
    <property type="entry name" value="Ribosomal_Su5_D2-typ_SF"/>
</dbReference>
<evidence type="ECO:0000256" key="2">
    <source>
        <dbReference type="ARBA" id="ARBA00022741"/>
    </source>
</evidence>
<evidence type="ECO:0000259" key="4">
    <source>
        <dbReference type="PROSITE" id="PS50051"/>
    </source>
</evidence>
<organism evidence="5 6">
    <name type="scientific">Paracidovorax wautersii</name>
    <dbReference type="NCBI Taxonomy" id="1177982"/>
    <lineage>
        <taxon>Bacteria</taxon>
        <taxon>Pseudomonadati</taxon>
        <taxon>Pseudomonadota</taxon>
        <taxon>Betaproteobacteria</taxon>
        <taxon>Burkholderiales</taxon>
        <taxon>Comamonadaceae</taxon>
        <taxon>Paracidovorax</taxon>
    </lineage>
</organism>
<dbReference type="InterPro" id="IPR045006">
    <property type="entry name" value="CHLI-like"/>
</dbReference>
<dbReference type="RefSeq" id="WP_309827655.1">
    <property type="nucleotide sequence ID" value="NZ_JAVIZX010000001.1"/>
</dbReference>
<dbReference type="Proteomes" id="UP001267710">
    <property type="component" value="Unassembled WGS sequence"/>
</dbReference>
<evidence type="ECO:0000313" key="5">
    <source>
        <dbReference type="EMBL" id="MDR6213820.1"/>
    </source>
</evidence>
<dbReference type="SUPFAM" id="SSF54211">
    <property type="entry name" value="Ribosomal protein S5 domain 2-like"/>
    <property type="match status" value="1"/>
</dbReference>
<dbReference type="SUPFAM" id="SSF52540">
    <property type="entry name" value="P-loop containing nucleoside triphosphate hydrolases"/>
    <property type="match status" value="1"/>
</dbReference>
<feature type="domain" description="MCM C-terminal AAA(+) ATPase" evidence="4">
    <location>
        <begin position="304"/>
        <end position="399"/>
    </location>
</feature>
<dbReference type="InterPro" id="IPR001208">
    <property type="entry name" value="MCM_dom"/>
</dbReference>
<dbReference type="NCBIfam" id="TIGR00368">
    <property type="entry name" value="YifB family Mg chelatase-like AAA ATPase"/>
    <property type="match status" value="1"/>
</dbReference>
<dbReference type="Gene3D" id="3.30.230.10">
    <property type="match status" value="1"/>
</dbReference>
<gene>
    <name evidence="5" type="ORF">QE399_001509</name>
</gene>
<dbReference type="EMBL" id="JAVIZX010000001">
    <property type="protein sequence ID" value="MDR6213820.1"/>
    <property type="molecule type" value="Genomic_DNA"/>
</dbReference>
<comment type="caution">
    <text evidence="5">The sequence shown here is derived from an EMBL/GenBank/DDBJ whole genome shotgun (WGS) entry which is preliminary data.</text>
</comment>
<dbReference type="Pfam" id="PF01078">
    <property type="entry name" value="Mg_chelatase"/>
    <property type="match status" value="1"/>
</dbReference>
<protein>
    <submittedName>
        <fullName evidence="5">Magnesium chelatase family protein</fullName>
    </submittedName>
</protein>
<dbReference type="InterPro" id="IPR003593">
    <property type="entry name" value="AAA+_ATPase"/>
</dbReference>
<accession>A0ABU1I9C6</accession>
<proteinExistence type="inferred from homology"/>
<keyword evidence="2" id="KW-0547">Nucleotide-binding</keyword>
<dbReference type="PANTHER" id="PTHR32039">
    <property type="entry name" value="MAGNESIUM-CHELATASE SUBUNIT CHLI"/>
    <property type="match status" value="1"/>
</dbReference>
<evidence type="ECO:0000256" key="3">
    <source>
        <dbReference type="ARBA" id="ARBA00022840"/>
    </source>
</evidence>
<dbReference type="InterPro" id="IPR025158">
    <property type="entry name" value="Mg_chelat-rel_C"/>
</dbReference>
<evidence type="ECO:0000313" key="6">
    <source>
        <dbReference type="Proteomes" id="UP001267710"/>
    </source>
</evidence>
<reference evidence="5 6" key="1">
    <citation type="submission" date="2023-08" db="EMBL/GenBank/DDBJ databases">
        <title>Functional and genomic diversity of the sorghum phyllosphere microbiome.</title>
        <authorList>
            <person name="Shade A."/>
        </authorList>
    </citation>
    <scope>NUCLEOTIDE SEQUENCE [LARGE SCALE GENOMIC DNA]</scope>
    <source>
        <strain evidence="5 6">SORGH_AS_0335</strain>
    </source>
</reference>
<comment type="similarity">
    <text evidence="1">Belongs to the Mg-chelatase subunits D/I family. ComM subfamily.</text>
</comment>
<dbReference type="PANTHER" id="PTHR32039:SF7">
    <property type="entry name" value="COMPETENCE PROTEIN COMM"/>
    <property type="match status" value="1"/>
</dbReference>
<dbReference type="InterPro" id="IPR014721">
    <property type="entry name" value="Ribsml_uS5_D2-typ_fold_subgr"/>
</dbReference>
<keyword evidence="3" id="KW-0067">ATP-binding</keyword>
<dbReference type="Pfam" id="PF13541">
    <property type="entry name" value="ChlI"/>
    <property type="match status" value="1"/>
</dbReference>
<dbReference type="Pfam" id="PF13335">
    <property type="entry name" value="Mg_chelatase_C"/>
    <property type="match status" value="1"/>
</dbReference>
<evidence type="ECO:0000256" key="1">
    <source>
        <dbReference type="ARBA" id="ARBA00006354"/>
    </source>
</evidence>
<dbReference type="InterPro" id="IPR000523">
    <property type="entry name" value="Mg_chelatse_chII-like_cat_dom"/>
</dbReference>
<keyword evidence="6" id="KW-1185">Reference proteome</keyword>
<dbReference type="InterPro" id="IPR027417">
    <property type="entry name" value="P-loop_NTPase"/>
</dbReference>
<dbReference type="Gene3D" id="3.40.50.300">
    <property type="entry name" value="P-loop containing nucleotide triphosphate hydrolases"/>
    <property type="match status" value="1"/>
</dbReference>
<name>A0ABU1I9C6_9BURK</name>
<sequence length="517" mass="54383">MSLALVQSRALLGLQAPPVAVEVHLANGLPSFTLVGLAEVEVKEARERVRSALQTTGLEFPSNKKITVNLAPADLPKDSGRFDLPIALGILAASGQIDAARLAGYEFAGELSLSGELRPVRGALATSLALRAQAIPARMVLPPLSAEEAALVPGAEVYRARHLLDVVRQFLPPGSGAQQAAPDGGTDAGWCRMQPTAPPPSAPSADLADVKGQASARRALEIAAAGGHGLLLVGPPGSGKSMLAHRFAGLLPPMTVDEALESAAVASLAGRFTPGLWMHRNTSHPHHTCSAIALVGGGSPPRPGEISLAHEGVLFLDEFPEFARTALEALREPLETGRITIARAAQRAEFPARFQLVAAMNPCPCGFLGSTQRACRCTPDQVARYQGKLSGPLLDRIDLHVEVPALPTDELLAASPGESTATVRERVVAARGRAMARQGSTNQALQGRQIDEHLALQDAAAHFLRTAATRLAWSARSTHRALKVARTIADLAGAAHIEPAHVAEAVQYRRVLRSLPH</sequence>
<dbReference type="PROSITE" id="PS50051">
    <property type="entry name" value="MCM_2"/>
    <property type="match status" value="1"/>
</dbReference>
<dbReference type="InterPro" id="IPR004482">
    <property type="entry name" value="Mg_chelat-rel"/>
</dbReference>